<proteinExistence type="predicted"/>
<gene>
    <name evidence="1" type="ORF">KHY67_00450</name>
</gene>
<comment type="caution">
    <text evidence="1">The sequence shown here is derived from an EMBL/GenBank/DDBJ whole genome shotgun (WGS) entry which is preliminary data.</text>
</comment>
<evidence type="ECO:0000313" key="1">
    <source>
        <dbReference type="EMBL" id="MBS5146168.1"/>
    </source>
</evidence>
<reference evidence="1" key="1">
    <citation type="submission" date="2021-02" db="EMBL/GenBank/DDBJ databases">
        <title>Infant gut strain persistence is associated with maternal origin, phylogeny, and functional potential including surface adhesion and iron acquisition.</title>
        <authorList>
            <person name="Lou Y.C."/>
        </authorList>
    </citation>
    <scope>NUCLEOTIDE SEQUENCE</scope>
    <source>
        <strain evidence="1">L3_128_245G1_dasL3_128_245G1_concoct_49</strain>
    </source>
</reference>
<sequence length="200" mass="22497">MNATNSPTLAQSFEVIRSKLRDPEFLACHGLGNEVPFHVFPYDAAAEPEVRSLLRDLLSEDPANLEPARITHIDLWELICDLCEQRHLMEKLPAFERKRGSDALLARLQTIASPARLVDHMRDRFEAECGEPQPGRDVLLISGVGRAYPITRAHQILECAQPVFSHIPAVLFYPGAYDGQALRLFGSINDGNYYRAFNIL</sequence>
<dbReference type="InterPro" id="IPR014858">
    <property type="entry name" value="BrxB"/>
</dbReference>
<dbReference type="Pfam" id="PF08747">
    <property type="entry name" value="BrxB"/>
    <property type="match status" value="1"/>
</dbReference>
<protein>
    <submittedName>
        <fullName evidence="1">DUF1788 domain-containing protein</fullName>
    </submittedName>
</protein>
<dbReference type="AlphaFoldDB" id="A0A943BMX4"/>
<accession>A0A943BMX4</accession>
<organism evidence="1 2">
    <name type="scientific">Collinsella intestinalis</name>
    <dbReference type="NCBI Taxonomy" id="147207"/>
    <lineage>
        <taxon>Bacteria</taxon>
        <taxon>Bacillati</taxon>
        <taxon>Actinomycetota</taxon>
        <taxon>Coriobacteriia</taxon>
        <taxon>Coriobacteriales</taxon>
        <taxon>Coriobacteriaceae</taxon>
        <taxon>Collinsella</taxon>
    </lineage>
</organism>
<dbReference type="Proteomes" id="UP000738879">
    <property type="component" value="Unassembled WGS sequence"/>
</dbReference>
<name>A0A943BMX4_9ACTN</name>
<evidence type="ECO:0000313" key="2">
    <source>
        <dbReference type="Proteomes" id="UP000738879"/>
    </source>
</evidence>
<dbReference type="EMBL" id="JAGZJA010000001">
    <property type="protein sequence ID" value="MBS5146168.1"/>
    <property type="molecule type" value="Genomic_DNA"/>
</dbReference>